<feature type="region of interest" description="Disordered" evidence="1">
    <location>
        <begin position="1"/>
        <end position="34"/>
    </location>
</feature>
<evidence type="ECO:0000313" key="3">
    <source>
        <dbReference type="Proteomes" id="UP000326289"/>
    </source>
</evidence>
<gene>
    <name evidence="2" type="ORF">BDV30DRAFT_240472</name>
</gene>
<feature type="region of interest" description="Disordered" evidence="1">
    <location>
        <begin position="132"/>
        <end position="159"/>
    </location>
</feature>
<dbReference type="AlphaFoldDB" id="A0A5N6IYP6"/>
<protein>
    <submittedName>
        <fullName evidence="2">Uncharacterized protein</fullName>
    </submittedName>
</protein>
<dbReference type="Proteomes" id="UP000326289">
    <property type="component" value="Unassembled WGS sequence"/>
</dbReference>
<evidence type="ECO:0000313" key="2">
    <source>
        <dbReference type="EMBL" id="KAB8271498.1"/>
    </source>
</evidence>
<sequence>MGIPVSHSEHHRTTKPSLTSAQAKDMPEGWTNDPSELEGFFSPGSGEADLAQCHGLRDIKLLLMGTRDSGDMQYIIKSGRRYYWGNPIIDYIFEITKPKTFPAILRALATKGDSGLKYRKLKQVETVEMEPREQRVVEEDEDPRLFVPYNPNAPSVSDK</sequence>
<name>A0A5N6IYP6_9EURO</name>
<reference evidence="2 3" key="1">
    <citation type="submission" date="2019-04" db="EMBL/GenBank/DDBJ databases">
        <title>Fungal friends and foes A comparative genomics study of 23 Aspergillus species from section Flavi.</title>
        <authorList>
            <consortium name="DOE Joint Genome Institute"/>
            <person name="Kjaerbolling I."/>
            <person name="Vesth T.C."/>
            <person name="Frisvad J.C."/>
            <person name="Nybo J.L."/>
            <person name="Theobald S."/>
            <person name="Kildgaard S."/>
            <person name="Petersen T.I."/>
            <person name="Kuo A."/>
            <person name="Sato A."/>
            <person name="Lyhne E.K."/>
            <person name="Kogle M.E."/>
            <person name="Wiebenga A."/>
            <person name="Kun R.S."/>
            <person name="Lubbers R.J."/>
            <person name="Makela M.R."/>
            <person name="Barry K."/>
            <person name="Chovatia M."/>
            <person name="Clum A."/>
            <person name="Daum C."/>
            <person name="Haridas S."/>
            <person name="He G."/>
            <person name="LaButti K."/>
            <person name="Lipzen A."/>
            <person name="Mondo S."/>
            <person name="Pangilinan J."/>
            <person name="Riley R."/>
            <person name="Salamov A."/>
            <person name="Simmons B.A."/>
            <person name="Magnuson J.K."/>
            <person name="Henrissat B."/>
            <person name="Mortensen U.H."/>
            <person name="Larsen T.O."/>
            <person name="De vries R.P."/>
            <person name="Grigoriev I.V."/>
            <person name="Machida M."/>
            <person name="Baker S.E."/>
            <person name="Andersen M.R."/>
        </authorList>
    </citation>
    <scope>NUCLEOTIDE SEQUENCE [LARGE SCALE GENOMIC DNA]</scope>
    <source>
        <strain evidence="2 3">CBS 117635</strain>
    </source>
</reference>
<dbReference type="EMBL" id="ML732816">
    <property type="protein sequence ID" value="KAB8271498.1"/>
    <property type="molecule type" value="Genomic_DNA"/>
</dbReference>
<keyword evidence="3" id="KW-1185">Reference proteome</keyword>
<proteinExistence type="predicted"/>
<accession>A0A5N6IYP6</accession>
<evidence type="ECO:0000256" key="1">
    <source>
        <dbReference type="SAM" id="MobiDB-lite"/>
    </source>
</evidence>
<organism evidence="2 3">
    <name type="scientific">Aspergillus minisclerotigenes</name>
    <dbReference type="NCBI Taxonomy" id="656917"/>
    <lineage>
        <taxon>Eukaryota</taxon>
        <taxon>Fungi</taxon>
        <taxon>Dikarya</taxon>
        <taxon>Ascomycota</taxon>
        <taxon>Pezizomycotina</taxon>
        <taxon>Eurotiomycetes</taxon>
        <taxon>Eurotiomycetidae</taxon>
        <taxon>Eurotiales</taxon>
        <taxon>Aspergillaceae</taxon>
        <taxon>Aspergillus</taxon>
        <taxon>Aspergillus subgen. Circumdati</taxon>
    </lineage>
</organism>